<dbReference type="PANTHER" id="PTHR45444">
    <property type="entry name" value="XANTHINE DEHYDROGENASE"/>
    <property type="match status" value="1"/>
</dbReference>
<gene>
    <name evidence="2" type="ORF">PFLUV_G00277480</name>
</gene>
<dbReference type="EMBL" id="VHII01000029">
    <property type="protein sequence ID" value="KAF1371505.1"/>
    <property type="molecule type" value="Genomic_DNA"/>
</dbReference>
<keyword evidence="3" id="KW-1185">Reference proteome</keyword>
<accession>A0A6A5DYH5</accession>
<comment type="cofactor">
    <cofactor evidence="1">
        <name>FAD</name>
        <dbReference type="ChEBI" id="CHEBI:57692"/>
    </cofactor>
</comment>
<dbReference type="FunFam" id="3.30.43.10:FF:000001">
    <property type="entry name" value="Xanthine dehydrogenase/oxidase"/>
    <property type="match status" value="1"/>
</dbReference>
<dbReference type="InterPro" id="IPR036318">
    <property type="entry name" value="FAD-bd_PCMH-like_sf"/>
</dbReference>
<dbReference type="PANTHER" id="PTHR45444:SF3">
    <property type="entry name" value="XANTHINE DEHYDROGENASE"/>
    <property type="match status" value="1"/>
</dbReference>
<dbReference type="AlphaFoldDB" id="A0A6A5DYH5"/>
<proteinExistence type="predicted"/>
<sequence>MCVFPFQEGGCCGGRGRDQGCCLANGNAAEKPLGEDSDESSSLFNAADFAPFDPTQEVIFPPELMSLTKGQGSASLCFRGDRATWLQPATLDHFLFLKWKHPDARVVVGNTEVKFNMVYVIW</sequence>
<organism evidence="2 3">
    <name type="scientific">Perca fluviatilis</name>
    <name type="common">European perch</name>
    <dbReference type="NCBI Taxonomy" id="8168"/>
    <lineage>
        <taxon>Eukaryota</taxon>
        <taxon>Metazoa</taxon>
        <taxon>Chordata</taxon>
        <taxon>Craniata</taxon>
        <taxon>Vertebrata</taxon>
        <taxon>Euteleostomi</taxon>
        <taxon>Actinopterygii</taxon>
        <taxon>Neopterygii</taxon>
        <taxon>Teleostei</taxon>
        <taxon>Neoteleostei</taxon>
        <taxon>Acanthomorphata</taxon>
        <taxon>Eupercaria</taxon>
        <taxon>Perciformes</taxon>
        <taxon>Percoidei</taxon>
        <taxon>Percidae</taxon>
        <taxon>Percinae</taxon>
        <taxon>Perca</taxon>
    </lineage>
</organism>
<dbReference type="InterPro" id="IPR016167">
    <property type="entry name" value="FAD-bd_PCMH_sub1"/>
</dbReference>
<evidence type="ECO:0000313" key="3">
    <source>
        <dbReference type="Proteomes" id="UP000465112"/>
    </source>
</evidence>
<dbReference type="Proteomes" id="UP000465112">
    <property type="component" value="Unassembled WGS sequence"/>
</dbReference>
<dbReference type="GO" id="GO:0005506">
    <property type="term" value="F:iron ion binding"/>
    <property type="evidence" value="ECO:0007669"/>
    <property type="project" value="InterPro"/>
</dbReference>
<evidence type="ECO:0000313" key="2">
    <source>
        <dbReference type="EMBL" id="KAF1371505.1"/>
    </source>
</evidence>
<reference evidence="2 3" key="1">
    <citation type="submission" date="2019-06" db="EMBL/GenBank/DDBJ databases">
        <title>A chromosome-scale genome assembly of the European perch, Perca fluviatilis.</title>
        <authorList>
            <person name="Roques C."/>
            <person name="Zahm M."/>
            <person name="Cabau C."/>
            <person name="Klopp C."/>
            <person name="Bouchez O."/>
            <person name="Donnadieu C."/>
            <person name="Kuhl H."/>
            <person name="Gislard M."/>
            <person name="Guendouz S."/>
            <person name="Journot L."/>
            <person name="Haffray P."/>
            <person name="Bestin A."/>
            <person name="Morvezen R."/>
            <person name="Feron R."/>
            <person name="Wen M."/>
            <person name="Jouanno E."/>
            <person name="Herpin A."/>
            <person name="Schartl M."/>
            <person name="Postlethwait J."/>
            <person name="Schaerlinger B."/>
            <person name="Chardard D."/>
            <person name="Lecocq T."/>
            <person name="Poncet C."/>
            <person name="Jaffrelo L."/>
            <person name="Lampietro C."/>
            <person name="Guiguen Y."/>
        </authorList>
    </citation>
    <scope>NUCLEOTIDE SEQUENCE [LARGE SCALE GENOMIC DNA]</scope>
    <source>
        <tissue evidence="2">Blood</tissue>
    </source>
</reference>
<dbReference type="Gene3D" id="3.30.43.10">
    <property type="entry name" value="Uridine Diphospho-n-acetylenolpyruvylglucosamine Reductase, domain 2"/>
    <property type="match status" value="1"/>
</dbReference>
<dbReference type="GO" id="GO:0050660">
    <property type="term" value="F:flavin adenine dinucleotide binding"/>
    <property type="evidence" value="ECO:0007669"/>
    <property type="project" value="InterPro"/>
</dbReference>
<dbReference type="Gene3D" id="1.10.150.120">
    <property type="entry name" value="[2Fe-2S]-binding domain"/>
    <property type="match status" value="1"/>
</dbReference>
<dbReference type="InterPro" id="IPR016208">
    <property type="entry name" value="Ald_Oxase/xanthine_DH-like"/>
</dbReference>
<protein>
    <submittedName>
        <fullName evidence="2">Uncharacterized protein</fullName>
    </submittedName>
</protein>
<evidence type="ECO:0000256" key="1">
    <source>
        <dbReference type="ARBA" id="ARBA00001974"/>
    </source>
</evidence>
<name>A0A6A5DYH5_PERFL</name>
<comment type="caution">
    <text evidence="2">The sequence shown here is derived from an EMBL/GenBank/DDBJ whole genome shotgun (WGS) entry which is preliminary data.</text>
</comment>
<dbReference type="GO" id="GO:0016491">
    <property type="term" value="F:oxidoreductase activity"/>
    <property type="evidence" value="ECO:0007669"/>
    <property type="project" value="InterPro"/>
</dbReference>
<dbReference type="SUPFAM" id="SSF56176">
    <property type="entry name" value="FAD-binding/transporter-associated domain-like"/>
    <property type="match status" value="1"/>
</dbReference>